<keyword evidence="1" id="KW-0238">DNA-binding</keyword>
<dbReference type="Gene3D" id="3.40.50.2300">
    <property type="match status" value="1"/>
</dbReference>
<name>A0ABS7RK05_9ACTN</name>
<protein>
    <submittedName>
        <fullName evidence="3">Response regulator transcription factor</fullName>
    </submittedName>
</protein>
<dbReference type="Proteomes" id="UP000754710">
    <property type="component" value="Unassembled WGS sequence"/>
</dbReference>
<proteinExistence type="predicted"/>
<dbReference type="InterPro" id="IPR011006">
    <property type="entry name" value="CheY-like_superfamily"/>
</dbReference>
<dbReference type="InterPro" id="IPR000792">
    <property type="entry name" value="Tscrpt_reg_LuxR_C"/>
</dbReference>
<accession>A0ABS7RK05</accession>
<evidence type="ECO:0000313" key="3">
    <source>
        <dbReference type="EMBL" id="MBY9075377.1"/>
    </source>
</evidence>
<dbReference type="SUPFAM" id="SSF46894">
    <property type="entry name" value="C-terminal effector domain of the bipartite response regulators"/>
    <property type="match status" value="1"/>
</dbReference>
<dbReference type="PANTHER" id="PTHR43214">
    <property type="entry name" value="TWO-COMPONENT RESPONSE REGULATOR"/>
    <property type="match status" value="1"/>
</dbReference>
<dbReference type="RefSeq" id="WP_221025136.1">
    <property type="nucleotide sequence ID" value="NZ_JAIEZQ010000002.1"/>
</dbReference>
<organism evidence="3 4">
    <name type="scientific">Nocardioides jiangsuensis</name>
    <dbReference type="NCBI Taxonomy" id="2866161"/>
    <lineage>
        <taxon>Bacteria</taxon>
        <taxon>Bacillati</taxon>
        <taxon>Actinomycetota</taxon>
        <taxon>Actinomycetes</taxon>
        <taxon>Propionibacteriales</taxon>
        <taxon>Nocardioidaceae</taxon>
        <taxon>Nocardioides</taxon>
    </lineage>
</organism>
<dbReference type="Pfam" id="PF00196">
    <property type="entry name" value="GerE"/>
    <property type="match status" value="1"/>
</dbReference>
<dbReference type="InterPro" id="IPR016032">
    <property type="entry name" value="Sig_transdc_resp-reg_C-effctor"/>
</dbReference>
<gene>
    <name evidence="3" type="ORF">K1X13_11155</name>
</gene>
<dbReference type="SUPFAM" id="SSF52172">
    <property type="entry name" value="CheY-like"/>
    <property type="match status" value="1"/>
</dbReference>
<dbReference type="SMART" id="SM00421">
    <property type="entry name" value="HTH_LUXR"/>
    <property type="match status" value="1"/>
</dbReference>
<sequence>MNGADRILVGVVDDHDLMVAGIRALLSAHNSPARFVAGARTVPGLIRVRRDLDVVVLDVRLGDGSTAEENVHTLSSRGHTVLLHADSAHREALPVLARTPARGLVWKNDPARTLMQAIVTVARGGLWSSPSSPKTVDLTHRETEVLRLYASGLKYAETAAALQPPVSVESVKTYLSRIRRRYDEAGRPASTRIELRQRALEDGLLPPELGRL</sequence>
<evidence type="ECO:0000313" key="4">
    <source>
        <dbReference type="Proteomes" id="UP000754710"/>
    </source>
</evidence>
<dbReference type="InterPro" id="IPR039420">
    <property type="entry name" value="WalR-like"/>
</dbReference>
<evidence type="ECO:0000259" key="2">
    <source>
        <dbReference type="SMART" id="SM00421"/>
    </source>
</evidence>
<keyword evidence="4" id="KW-1185">Reference proteome</keyword>
<feature type="domain" description="HTH luxR-type" evidence="2">
    <location>
        <begin position="135"/>
        <end position="199"/>
    </location>
</feature>
<dbReference type="PANTHER" id="PTHR43214:SF43">
    <property type="entry name" value="TWO-COMPONENT RESPONSE REGULATOR"/>
    <property type="match status" value="1"/>
</dbReference>
<evidence type="ECO:0000256" key="1">
    <source>
        <dbReference type="ARBA" id="ARBA00023125"/>
    </source>
</evidence>
<dbReference type="EMBL" id="JAIEZQ010000002">
    <property type="protein sequence ID" value="MBY9075377.1"/>
    <property type="molecule type" value="Genomic_DNA"/>
</dbReference>
<reference evidence="3 4" key="1">
    <citation type="submission" date="2021-08" db="EMBL/GenBank/DDBJ databases">
        <title>Nocardioides bacterium WL0053 sp. nov., isolated from the sediment.</title>
        <authorList>
            <person name="Wang L."/>
            <person name="Zhang D."/>
            <person name="Zhang A."/>
        </authorList>
    </citation>
    <scope>NUCLEOTIDE SEQUENCE [LARGE SCALE GENOMIC DNA]</scope>
    <source>
        <strain evidence="3 4">WL0053</strain>
    </source>
</reference>
<comment type="caution">
    <text evidence="3">The sequence shown here is derived from an EMBL/GenBank/DDBJ whole genome shotgun (WGS) entry which is preliminary data.</text>
</comment>